<proteinExistence type="predicted"/>
<organism evidence="1 2">
    <name type="scientific">Grimontia sedimenti</name>
    <dbReference type="NCBI Taxonomy" id="2711294"/>
    <lineage>
        <taxon>Bacteria</taxon>
        <taxon>Pseudomonadati</taxon>
        <taxon>Pseudomonadota</taxon>
        <taxon>Gammaproteobacteria</taxon>
        <taxon>Vibrionales</taxon>
        <taxon>Vibrionaceae</taxon>
        <taxon>Grimontia</taxon>
    </lineage>
</organism>
<comment type="caution">
    <text evidence="1">The sequence shown here is derived from an EMBL/GenBank/DDBJ whole genome shotgun (WGS) entry which is preliminary data.</text>
</comment>
<dbReference type="Proteomes" id="UP000473008">
    <property type="component" value="Unassembled WGS sequence"/>
</dbReference>
<evidence type="ECO:0000313" key="1">
    <source>
        <dbReference type="EMBL" id="NGN99948.1"/>
    </source>
</evidence>
<name>A0A6M1RPR9_9GAMM</name>
<evidence type="ECO:0000313" key="2">
    <source>
        <dbReference type="Proteomes" id="UP000473008"/>
    </source>
</evidence>
<protein>
    <submittedName>
        <fullName evidence="1">Uncharacterized protein</fullName>
    </submittedName>
</protein>
<reference evidence="1 2" key="1">
    <citation type="submission" date="2020-02" db="EMBL/GenBank/DDBJ databases">
        <title>The draft genome of Grimontia sedimenta sp. nov., isolated from benthic sediments near coral reefs south of Kuwait.</title>
        <authorList>
            <person name="Mahmoud H.M."/>
            <person name="Jose L."/>
            <person name="Eapen S."/>
        </authorList>
    </citation>
    <scope>NUCLEOTIDE SEQUENCE [LARGE SCALE GENOMIC DNA]</scope>
    <source>
        <strain evidence="1 2">S25</strain>
    </source>
</reference>
<keyword evidence="2" id="KW-1185">Reference proteome</keyword>
<dbReference type="AlphaFoldDB" id="A0A6M1RPR9"/>
<sequence>MRTLNAPSYCSTCTCYPHSITHACTFFAPAFKSKTNTNLNGTPDLTLVRPTPVVVEMPEGEAA</sequence>
<gene>
    <name evidence="1" type="ORF">G5S52_20630</name>
</gene>
<dbReference type="EMBL" id="JAALDL010000021">
    <property type="protein sequence ID" value="NGN99948.1"/>
    <property type="molecule type" value="Genomic_DNA"/>
</dbReference>
<accession>A0A6M1RPR9</accession>
<dbReference type="RefSeq" id="WP_165018122.1">
    <property type="nucleotide sequence ID" value="NZ_JAALDL010000021.1"/>
</dbReference>